<proteinExistence type="inferred from homology"/>
<keyword evidence="4" id="KW-0238">DNA-binding</keyword>
<feature type="compositionally biased region" description="Low complexity" evidence="6">
    <location>
        <begin position="285"/>
        <end position="306"/>
    </location>
</feature>
<dbReference type="GO" id="GO:0016987">
    <property type="term" value="F:sigma factor activity"/>
    <property type="evidence" value="ECO:0007669"/>
    <property type="project" value="UniProtKB-KW"/>
</dbReference>
<keyword evidence="5" id="KW-0804">Transcription</keyword>
<dbReference type="SUPFAM" id="SSF88659">
    <property type="entry name" value="Sigma3 and sigma4 domains of RNA polymerase sigma factors"/>
    <property type="match status" value="1"/>
</dbReference>
<dbReference type="Gene3D" id="1.10.1740.10">
    <property type="match status" value="1"/>
</dbReference>
<evidence type="ECO:0000313" key="8">
    <source>
        <dbReference type="EMBL" id="PSL52516.1"/>
    </source>
</evidence>
<dbReference type="InterPro" id="IPR036388">
    <property type="entry name" value="WH-like_DNA-bd_sf"/>
</dbReference>
<keyword evidence="9" id="KW-1185">Reference proteome</keyword>
<evidence type="ECO:0000256" key="5">
    <source>
        <dbReference type="ARBA" id="ARBA00023163"/>
    </source>
</evidence>
<dbReference type="AlphaFoldDB" id="A0A2P8I215"/>
<comment type="similarity">
    <text evidence="1">Belongs to the sigma-70 factor family. ECF subfamily.</text>
</comment>
<accession>A0A2P8I215</accession>
<evidence type="ECO:0000256" key="6">
    <source>
        <dbReference type="SAM" id="MobiDB-lite"/>
    </source>
</evidence>
<feature type="domain" description="RNA polymerase sigma-70 region 2" evidence="7">
    <location>
        <begin position="12"/>
        <end position="73"/>
    </location>
</feature>
<dbReference type="EMBL" id="PYAX01000013">
    <property type="protein sequence ID" value="PSL52516.1"/>
    <property type="molecule type" value="Genomic_DNA"/>
</dbReference>
<dbReference type="InterPro" id="IPR013325">
    <property type="entry name" value="RNA_pol_sigma_r2"/>
</dbReference>
<dbReference type="InterPro" id="IPR013324">
    <property type="entry name" value="RNA_pol_sigma_r3/r4-like"/>
</dbReference>
<reference evidence="8 9" key="1">
    <citation type="submission" date="2018-03" db="EMBL/GenBank/DDBJ databases">
        <title>Genomic Encyclopedia of Type Strains, Phase III (KMG-III): the genomes of soil and plant-associated and newly described type strains.</title>
        <authorList>
            <person name="Whitman W."/>
        </authorList>
    </citation>
    <scope>NUCLEOTIDE SEQUENCE [LARGE SCALE GENOMIC DNA]</scope>
    <source>
        <strain evidence="8 9">CGMCC 4.7097</strain>
    </source>
</reference>
<dbReference type="GO" id="GO:0006352">
    <property type="term" value="P:DNA-templated transcription initiation"/>
    <property type="evidence" value="ECO:0007669"/>
    <property type="project" value="InterPro"/>
</dbReference>
<dbReference type="GO" id="GO:0003677">
    <property type="term" value="F:DNA binding"/>
    <property type="evidence" value="ECO:0007669"/>
    <property type="project" value="UniProtKB-KW"/>
</dbReference>
<name>A0A2P8I215_SACCR</name>
<organism evidence="8 9">
    <name type="scientific">Saccharothrix carnea</name>
    <dbReference type="NCBI Taxonomy" id="1280637"/>
    <lineage>
        <taxon>Bacteria</taxon>
        <taxon>Bacillati</taxon>
        <taxon>Actinomycetota</taxon>
        <taxon>Actinomycetes</taxon>
        <taxon>Pseudonocardiales</taxon>
        <taxon>Pseudonocardiaceae</taxon>
        <taxon>Saccharothrix</taxon>
    </lineage>
</organism>
<keyword evidence="2" id="KW-0805">Transcription regulation</keyword>
<sequence length="393" mass="42113">MESGELSAAVDQVIRRLRQQGLSRADAEDCAHEALLALLIRQTNPDAEPITAVRAWLTLVAHRKLVDRLRRADLERRTLTHPRTAVPTTSDPADVVTDRAMAGWLAKALDELPEDTLLVCRSVAAGISIDDIAARSGLTRRSVQSHLTRARSLLRHLAAGVAAAVAGTLVWMTRHTTAAAAATAPVVLTAATVISVTHLPHHTTLPHHTAPPQANAQTPGVIRTFPPPDSPLAPPPLPQSESTRPTTSSEPTTTSANEHTTPAPSRAPTTDRTSTPQTTDRHDPPTSTSTSTAGSARTPTTTGPTRGSRHRAGATDQAEHHLRPRTAEHVHTPPDHPIGPPTRPDTHHIGTADSQPPTIHDADPVRSPTRPVIPTRTTTPQSWRRTPRPGYNQ</sequence>
<keyword evidence="3" id="KW-0731">Sigma factor</keyword>
<gene>
    <name evidence="8" type="ORF">B0I31_113189</name>
</gene>
<feature type="compositionally biased region" description="Low complexity" evidence="6">
    <location>
        <begin position="240"/>
        <end position="255"/>
    </location>
</feature>
<dbReference type="SUPFAM" id="SSF88946">
    <property type="entry name" value="Sigma2 domain of RNA polymerase sigma factors"/>
    <property type="match status" value="1"/>
</dbReference>
<comment type="caution">
    <text evidence="8">The sequence shown here is derived from an EMBL/GenBank/DDBJ whole genome shotgun (WGS) entry which is preliminary data.</text>
</comment>
<evidence type="ECO:0000259" key="7">
    <source>
        <dbReference type="Pfam" id="PF04542"/>
    </source>
</evidence>
<feature type="compositionally biased region" description="Low complexity" evidence="6">
    <location>
        <begin position="365"/>
        <end position="380"/>
    </location>
</feature>
<feature type="compositionally biased region" description="Low complexity" evidence="6">
    <location>
        <begin position="268"/>
        <end position="278"/>
    </location>
</feature>
<dbReference type="InterPro" id="IPR039425">
    <property type="entry name" value="RNA_pol_sigma-70-like"/>
</dbReference>
<dbReference type="Pfam" id="PF04542">
    <property type="entry name" value="Sigma70_r2"/>
    <property type="match status" value="1"/>
</dbReference>
<dbReference type="PANTHER" id="PTHR43133">
    <property type="entry name" value="RNA POLYMERASE ECF-TYPE SIGMA FACTO"/>
    <property type="match status" value="1"/>
</dbReference>
<evidence type="ECO:0000256" key="2">
    <source>
        <dbReference type="ARBA" id="ARBA00023015"/>
    </source>
</evidence>
<feature type="compositionally biased region" description="Pro residues" evidence="6">
    <location>
        <begin position="225"/>
        <end position="238"/>
    </location>
</feature>
<dbReference type="InterPro" id="IPR007627">
    <property type="entry name" value="RNA_pol_sigma70_r2"/>
</dbReference>
<evidence type="ECO:0000256" key="1">
    <source>
        <dbReference type="ARBA" id="ARBA00010641"/>
    </source>
</evidence>
<evidence type="ECO:0000256" key="4">
    <source>
        <dbReference type="ARBA" id="ARBA00023125"/>
    </source>
</evidence>
<dbReference type="NCBIfam" id="TIGR02937">
    <property type="entry name" value="sigma70-ECF"/>
    <property type="match status" value="1"/>
</dbReference>
<evidence type="ECO:0000313" key="9">
    <source>
        <dbReference type="Proteomes" id="UP000241118"/>
    </source>
</evidence>
<dbReference type="InterPro" id="IPR014284">
    <property type="entry name" value="RNA_pol_sigma-70_dom"/>
</dbReference>
<dbReference type="Proteomes" id="UP000241118">
    <property type="component" value="Unassembled WGS sequence"/>
</dbReference>
<evidence type="ECO:0000256" key="3">
    <source>
        <dbReference type="ARBA" id="ARBA00023082"/>
    </source>
</evidence>
<protein>
    <submittedName>
        <fullName evidence="8">RNA polymerase sigma factor (Sigma-70 family)</fullName>
    </submittedName>
</protein>
<dbReference type="PANTHER" id="PTHR43133:SF8">
    <property type="entry name" value="RNA POLYMERASE SIGMA FACTOR HI_1459-RELATED"/>
    <property type="match status" value="1"/>
</dbReference>
<dbReference type="Gene3D" id="1.10.10.10">
    <property type="entry name" value="Winged helix-like DNA-binding domain superfamily/Winged helix DNA-binding domain"/>
    <property type="match status" value="1"/>
</dbReference>
<feature type="region of interest" description="Disordered" evidence="6">
    <location>
        <begin position="202"/>
        <end position="393"/>
    </location>
</feature>
<feature type="compositionally biased region" description="Basic and acidic residues" evidence="6">
    <location>
        <begin position="317"/>
        <end position="334"/>
    </location>
</feature>